<feature type="region of interest" description="Disordered" evidence="5">
    <location>
        <begin position="51"/>
        <end position="88"/>
    </location>
</feature>
<dbReference type="FunFam" id="2.30.29.30:FF:000369">
    <property type="entry name" value="Oxysterol binding protein"/>
    <property type="match status" value="1"/>
</dbReference>
<feature type="compositionally biased region" description="Basic and acidic residues" evidence="5">
    <location>
        <begin position="583"/>
        <end position="597"/>
    </location>
</feature>
<dbReference type="GO" id="GO:0006897">
    <property type="term" value="P:endocytosis"/>
    <property type="evidence" value="ECO:0007669"/>
    <property type="project" value="TreeGrafter"/>
</dbReference>
<dbReference type="GO" id="GO:0032934">
    <property type="term" value="F:sterol binding"/>
    <property type="evidence" value="ECO:0007669"/>
    <property type="project" value="TreeGrafter"/>
</dbReference>
<dbReference type="GO" id="GO:0005886">
    <property type="term" value="C:plasma membrane"/>
    <property type="evidence" value="ECO:0007669"/>
    <property type="project" value="TreeGrafter"/>
</dbReference>
<feature type="compositionally biased region" description="Basic and acidic residues" evidence="5">
    <location>
        <begin position="916"/>
        <end position="935"/>
    </location>
</feature>
<dbReference type="Gene3D" id="2.60.120.680">
    <property type="entry name" value="GOLD domain"/>
    <property type="match status" value="1"/>
</dbReference>
<dbReference type="GO" id="GO:0034727">
    <property type="term" value="P:piecemeal microautophagy of the nucleus"/>
    <property type="evidence" value="ECO:0007669"/>
    <property type="project" value="TreeGrafter"/>
</dbReference>
<dbReference type="SMART" id="SM00233">
    <property type="entry name" value="PH"/>
    <property type="match status" value="1"/>
</dbReference>
<sequence>MAGMEQLEVTSRAYLVRWIHVSAGHTISWSIQPHKKSLNFGIFTKEQPSESAHPLSNALEQPITPNLETAPRQRSKSNAASRNDSSTVIDQLKEKGLKAVAWTGKCEADKVSMGKYDVAEGEEGMYGLVFDNTFSKQVSKTATFVLMTYPTDSPPKSGHNLHYSQAYTGGSSTSLPNKPSPALVPVNDSVDSFQKDMAPGKAHLTAGVDGRPKSARSGHTTVSKDAMGTTFYTGVLHKRKRKRGQGYAKRFFSLDFTSSTLSYYQNRQSSALRGSIPLALAVVSADDKRREISVDSGAELWHLKAHNRKDFETWKNALERASQSAMSTISADGTTETKTPMPTRPIDPAEESEWGRAAGLIGRVSGIRDAVRRLAKDTDPKYLPSLSSLGVDRLNGYTSPSPAESESAESYFNHEDKLPERMPFWKRKPSGSSNASPSSLFRRSVSAQLAVPAPSTVPPMPTNPITIPKAKQQVREHIRGDENVHEHCMAILQDLDQVVNEFSSLLNESRQRRLASAGALHPVNSRDSIDSASDDEFFDANDGATVHTTHSQVLSIRRDSDENSEDGADDVSDGESDTDSESEGIRSFDRKPREGHESLFPAKPKSLSPLPLDRVRRREVVPPAKMLPPSLIGFLRKNVGKDLSTIAMPVSANEPTSLLQRVAEQLEYSEVLDSAAAESSDATLRLLHIAAFAISSFSNSRVKERSIRKPFNPMLGETFELVREDRGYRMLTEKICHRPVRMACQAESVNWTFLQSPTPIQKFWGKSVELNTDGRARVILHTTDEQYSWTLATSFLRNLIAGEKYVEPVGTMTILNETTGSKAVASFKAGGMFAGRSEEVNVEAYDGQGTKLALGLAGKWTSHLNLTDQGKDTGGSVWTIGALVDNAPHRYGFTTFAAALNEITPIEANHLPPTDSRLRPDQRAAEEGDLDKAEGLKARLEERQRARRKVMESHGEEWVPKWFTKTGVVDGGEEVWSVKAGKGGYWEERAKGEWNGVIDVFQ</sequence>
<reference evidence="7" key="1">
    <citation type="journal article" date="2020" name="Stud. Mycol.">
        <title>101 Dothideomycetes genomes: a test case for predicting lifestyles and emergence of pathogens.</title>
        <authorList>
            <person name="Haridas S."/>
            <person name="Albert R."/>
            <person name="Binder M."/>
            <person name="Bloem J."/>
            <person name="Labutti K."/>
            <person name="Salamov A."/>
            <person name="Andreopoulos B."/>
            <person name="Baker S."/>
            <person name="Barry K."/>
            <person name="Bills G."/>
            <person name="Bluhm B."/>
            <person name="Cannon C."/>
            <person name="Castanera R."/>
            <person name="Culley D."/>
            <person name="Daum C."/>
            <person name="Ezra D."/>
            <person name="Gonzalez J."/>
            <person name="Henrissat B."/>
            <person name="Kuo A."/>
            <person name="Liang C."/>
            <person name="Lipzen A."/>
            <person name="Lutzoni F."/>
            <person name="Magnuson J."/>
            <person name="Mondo S."/>
            <person name="Nolan M."/>
            <person name="Ohm R."/>
            <person name="Pangilinan J."/>
            <person name="Park H.-J."/>
            <person name="Ramirez L."/>
            <person name="Alfaro M."/>
            <person name="Sun H."/>
            <person name="Tritt A."/>
            <person name="Yoshinaga Y."/>
            <person name="Zwiers L.-H."/>
            <person name="Turgeon B."/>
            <person name="Goodwin S."/>
            <person name="Spatafora J."/>
            <person name="Crous P."/>
            <person name="Grigoriev I."/>
        </authorList>
    </citation>
    <scope>NUCLEOTIDE SEQUENCE</scope>
    <source>
        <strain evidence="7">CBS 113979</strain>
    </source>
</reference>
<dbReference type="InterPro" id="IPR036598">
    <property type="entry name" value="GOLD_dom_sf"/>
</dbReference>
<evidence type="ECO:0000259" key="6">
    <source>
        <dbReference type="PROSITE" id="PS50003"/>
    </source>
</evidence>
<dbReference type="InterPro" id="IPR041680">
    <property type="entry name" value="PH_8"/>
</dbReference>
<dbReference type="AlphaFoldDB" id="A0A6G1HH80"/>
<dbReference type="PANTHER" id="PTHR10972:SF203">
    <property type="entry name" value="OXYSTEROL-BINDING PROTEIN HOMOLOG 3"/>
    <property type="match status" value="1"/>
</dbReference>
<keyword evidence="3" id="KW-0445">Lipid transport</keyword>
<dbReference type="SUPFAM" id="SSF144000">
    <property type="entry name" value="Oxysterol-binding protein-like"/>
    <property type="match status" value="1"/>
</dbReference>
<dbReference type="GO" id="GO:0032541">
    <property type="term" value="C:cortical endoplasmic reticulum"/>
    <property type="evidence" value="ECO:0007669"/>
    <property type="project" value="TreeGrafter"/>
</dbReference>
<proteinExistence type="inferred from homology"/>
<dbReference type="GO" id="GO:0005829">
    <property type="term" value="C:cytosol"/>
    <property type="evidence" value="ECO:0007669"/>
    <property type="project" value="TreeGrafter"/>
</dbReference>
<comment type="similarity">
    <text evidence="1">Belongs to the OSBP family.</text>
</comment>
<dbReference type="Pfam" id="PF01237">
    <property type="entry name" value="Oxysterol_BP"/>
    <property type="match status" value="1"/>
</dbReference>
<dbReference type="GO" id="GO:0097038">
    <property type="term" value="C:perinuclear endoplasmic reticulum"/>
    <property type="evidence" value="ECO:0007669"/>
    <property type="project" value="TreeGrafter"/>
</dbReference>
<dbReference type="CDD" id="cd13289">
    <property type="entry name" value="PH_Osh3p_yeast"/>
    <property type="match status" value="1"/>
</dbReference>
<name>A0A6G1HH80_9PEZI</name>
<dbReference type="Proteomes" id="UP000800041">
    <property type="component" value="Unassembled WGS sequence"/>
</dbReference>
<dbReference type="GO" id="GO:0006887">
    <property type="term" value="P:exocytosis"/>
    <property type="evidence" value="ECO:0007669"/>
    <property type="project" value="TreeGrafter"/>
</dbReference>
<evidence type="ECO:0000313" key="8">
    <source>
        <dbReference type="Proteomes" id="UP000800041"/>
    </source>
</evidence>
<evidence type="ECO:0000256" key="1">
    <source>
        <dbReference type="ARBA" id="ARBA00008842"/>
    </source>
</evidence>
<evidence type="ECO:0000256" key="2">
    <source>
        <dbReference type="ARBA" id="ARBA00022448"/>
    </source>
</evidence>
<feature type="domain" description="PH" evidence="6">
    <location>
        <begin position="229"/>
        <end position="323"/>
    </location>
</feature>
<dbReference type="GO" id="GO:0030011">
    <property type="term" value="P:maintenance of cell polarity"/>
    <property type="evidence" value="ECO:0007669"/>
    <property type="project" value="TreeGrafter"/>
</dbReference>
<dbReference type="PANTHER" id="PTHR10972">
    <property type="entry name" value="OXYSTEROL-BINDING PROTEIN-RELATED"/>
    <property type="match status" value="1"/>
</dbReference>
<protein>
    <submittedName>
        <fullName evidence="7">Sterol binding ankyrin repeat protein</fullName>
    </submittedName>
</protein>
<dbReference type="OrthoDB" id="1854502at2759"/>
<evidence type="ECO:0000256" key="4">
    <source>
        <dbReference type="ARBA" id="ARBA00023121"/>
    </source>
</evidence>
<feature type="compositionally biased region" description="Low complexity" evidence="5">
    <location>
        <begin position="598"/>
        <end position="608"/>
    </location>
</feature>
<keyword evidence="2" id="KW-0813">Transport</keyword>
<dbReference type="SUPFAM" id="SSF101576">
    <property type="entry name" value="Supernatant protein factor (SPF), C-terminal domain"/>
    <property type="match status" value="1"/>
</dbReference>
<dbReference type="InterPro" id="IPR011993">
    <property type="entry name" value="PH-like_dom_sf"/>
</dbReference>
<dbReference type="SUPFAM" id="SSF50729">
    <property type="entry name" value="PH domain-like"/>
    <property type="match status" value="1"/>
</dbReference>
<evidence type="ECO:0000256" key="5">
    <source>
        <dbReference type="SAM" id="MobiDB-lite"/>
    </source>
</evidence>
<feature type="region of interest" description="Disordered" evidence="5">
    <location>
        <begin position="540"/>
        <end position="608"/>
    </location>
</feature>
<feature type="compositionally biased region" description="Polar residues" evidence="5">
    <location>
        <begin position="76"/>
        <end position="88"/>
    </location>
</feature>
<dbReference type="Gene3D" id="2.30.29.30">
    <property type="entry name" value="Pleckstrin-homology domain (PH domain)/Phosphotyrosine-binding domain (PTB)"/>
    <property type="match status" value="1"/>
</dbReference>
<feature type="region of interest" description="Disordered" evidence="5">
    <location>
        <begin position="908"/>
        <end position="935"/>
    </location>
</feature>
<evidence type="ECO:0000313" key="7">
    <source>
        <dbReference type="EMBL" id="KAF1992591.1"/>
    </source>
</evidence>
<dbReference type="Pfam" id="PF15409">
    <property type="entry name" value="PH_8"/>
    <property type="match status" value="1"/>
</dbReference>
<accession>A0A6G1HH80</accession>
<dbReference type="PROSITE" id="PS50003">
    <property type="entry name" value="PH_DOMAIN"/>
    <property type="match status" value="1"/>
</dbReference>
<feature type="compositionally biased region" description="Polar residues" evidence="5">
    <location>
        <begin position="325"/>
        <end position="340"/>
    </location>
</feature>
<dbReference type="InterPro" id="IPR000648">
    <property type="entry name" value="Oxysterol-bd"/>
</dbReference>
<keyword evidence="4" id="KW-0446">Lipid-binding</keyword>
<feature type="compositionally biased region" description="Acidic residues" evidence="5">
    <location>
        <begin position="562"/>
        <end position="582"/>
    </location>
</feature>
<dbReference type="Gene3D" id="2.40.160.120">
    <property type="match status" value="1"/>
</dbReference>
<gene>
    <name evidence="7" type="ORF">K402DRAFT_345023</name>
</gene>
<dbReference type="EMBL" id="ML977137">
    <property type="protein sequence ID" value="KAF1992591.1"/>
    <property type="molecule type" value="Genomic_DNA"/>
</dbReference>
<dbReference type="InterPro" id="IPR001849">
    <property type="entry name" value="PH_domain"/>
</dbReference>
<dbReference type="Gene3D" id="3.30.70.3490">
    <property type="match status" value="1"/>
</dbReference>
<organism evidence="7 8">
    <name type="scientific">Aulographum hederae CBS 113979</name>
    <dbReference type="NCBI Taxonomy" id="1176131"/>
    <lineage>
        <taxon>Eukaryota</taxon>
        <taxon>Fungi</taxon>
        <taxon>Dikarya</taxon>
        <taxon>Ascomycota</taxon>
        <taxon>Pezizomycotina</taxon>
        <taxon>Dothideomycetes</taxon>
        <taxon>Pleosporomycetidae</taxon>
        <taxon>Aulographales</taxon>
        <taxon>Aulographaceae</taxon>
    </lineage>
</organism>
<feature type="region of interest" description="Disordered" evidence="5">
    <location>
        <begin position="325"/>
        <end position="349"/>
    </location>
</feature>
<keyword evidence="8" id="KW-1185">Reference proteome</keyword>
<dbReference type="GO" id="GO:0120009">
    <property type="term" value="P:intermembrane lipid transfer"/>
    <property type="evidence" value="ECO:0007669"/>
    <property type="project" value="UniProtKB-ARBA"/>
</dbReference>
<dbReference type="GO" id="GO:0035621">
    <property type="term" value="P:ER to Golgi ceramide transport"/>
    <property type="evidence" value="ECO:0007669"/>
    <property type="project" value="TreeGrafter"/>
</dbReference>
<dbReference type="FunFam" id="2.40.160.120:FF:000001">
    <property type="entry name" value="Oxysterol-binding protein"/>
    <property type="match status" value="1"/>
</dbReference>
<dbReference type="InterPro" id="IPR037239">
    <property type="entry name" value="OSBP_sf"/>
</dbReference>
<evidence type="ECO:0000256" key="3">
    <source>
        <dbReference type="ARBA" id="ARBA00023055"/>
    </source>
</evidence>